<dbReference type="OrthoDB" id="162531at2"/>
<dbReference type="GO" id="GO:0006950">
    <property type="term" value="P:response to stress"/>
    <property type="evidence" value="ECO:0007669"/>
    <property type="project" value="TreeGrafter"/>
</dbReference>
<evidence type="ECO:0000313" key="2">
    <source>
        <dbReference type="EMBL" id="PWN02523.1"/>
    </source>
</evidence>
<dbReference type="AlphaFoldDB" id="A0A316TDK2"/>
<dbReference type="EMBL" id="QGDD01000005">
    <property type="protein sequence ID" value="PWN02523.1"/>
    <property type="molecule type" value="Genomic_DNA"/>
</dbReference>
<protein>
    <submittedName>
        <fullName evidence="2">MarR family transcriptional regulator</fullName>
    </submittedName>
</protein>
<dbReference type="InterPro" id="IPR036390">
    <property type="entry name" value="WH_DNA-bd_sf"/>
</dbReference>
<feature type="domain" description="HTH marR-type" evidence="1">
    <location>
        <begin position="10"/>
        <end position="141"/>
    </location>
</feature>
<comment type="caution">
    <text evidence="2">The sequence shown here is derived from an EMBL/GenBank/DDBJ whole genome shotgun (WGS) entry which is preliminary data.</text>
</comment>
<keyword evidence="3" id="KW-1185">Reference proteome</keyword>
<dbReference type="PRINTS" id="PR00598">
    <property type="entry name" value="HTHMARR"/>
</dbReference>
<dbReference type="GO" id="GO:0003700">
    <property type="term" value="F:DNA-binding transcription factor activity"/>
    <property type="evidence" value="ECO:0007669"/>
    <property type="project" value="InterPro"/>
</dbReference>
<dbReference type="PROSITE" id="PS50995">
    <property type="entry name" value="HTH_MARR_2"/>
    <property type="match status" value="1"/>
</dbReference>
<dbReference type="InterPro" id="IPR000835">
    <property type="entry name" value="HTH_MarR-typ"/>
</dbReference>
<dbReference type="SUPFAM" id="SSF46785">
    <property type="entry name" value="Winged helix' DNA-binding domain"/>
    <property type="match status" value="1"/>
</dbReference>
<proteinExistence type="predicted"/>
<dbReference type="Pfam" id="PF01047">
    <property type="entry name" value="MarR"/>
    <property type="match status" value="1"/>
</dbReference>
<dbReference type="Gene3D" id="1.10.10.10">
    <property type="entry name" value="Winged helix-like DNA-binding domain superfamily/Winged helix DNA-binding domain"/>
    <property type="match status" value="1"/>
</dbReference>
<dbReference type="InterPro" id="IPR036388">
    <property type="entry name" value="WH-like_DNA-bd_sf"/>
</dbReference>
<accession>A0A316TDK2</accession>
<name>A0A316TDK2_9ACTN</name>
<sequence>MSDPKDEWSQTPSLTALRAAVGAAARVRPVVAHAARLSSSELVALEHLTAGPTGPAELARLLDVSTAASTGIVDRLEERGHVARVADPSDRRRVSVQITESGRAEVVSLLLPMFSALQRLDAEFDEEEREIVARYLRGATAAFETVAGPTPVRRDV</sequence>
<dbReference type="PANTHER" id="PTHR33164">
    <property type="entry name" value="TRANSCRIPTIONAL REGULATOR, MARR FAMILY"/>
    <property type="match status" value="1"/>
</dbReference>
<dbReference type="Proteomes" id="UP000245507">
    <property type="component" value="Unassembled WGS sequence"/>
</dbReference>
<dbReference type="SMART" id="SM00347">
    <property type="entry name" value="HTH_MARR"/>
    <property type="match status" value="1"/>
</dbReference>
<dbReference type="InterPro" id="IPR039422">
    <property type="entry name" value="MarR/SlyA-like"/>
</dbReference>
<reference evidence="2 3" key="1">
    <citation type="submission" date="2018-05" db="EMBL/GenBank/DDBJ databases">
        <title>Nocardioides silvaticus genome.</title>
        <authorList>
            <person name="Li C."/>
            <person name="Wang G."/>
        </authorList>
    </citation>
    <scope>NUCLEOTIDE SEQUENCE [LARGE SCALE GENOMIC DNA]</scope>
    <source>
        <strain evidence="2 3">CCTCC AB 2018079</strain>
    </source>
</reference>
<evidence type="ECO:0000313" key="3">
    <source>
        <dbReference type="Proteomes" id="UP000245507"/>
    </source>
</evidence>
<gene>
    <name evidence="2" type="ORF">DJ010_12365</name>
</gene>
<evidence type="ECO:0000259" key="1">
    <source>
        <dbReference type="PROSITE" id="PS50995"/>
    </source>
</evidence>
<organism evidence="2 3">
    <name type="scientific">Nocardioides silvaticus</name>
    <dbReference type="NCBI Taxonomy" id="2201891"/>
    <lineage>
        <taxon>Bacteria</taxon>
        <taxon>Bacillati</taxon>
        <taxon>Actinomycetota</taxon>
        <taxon>Actinomycetes</taxon>
        <taxon>Propionibacteriales</taxon>
        <taxon>Nocardioidaceae</taxon>
        <taxon>Nocardioides</taxon>
    </lineage>
</organism>
<dbReference type="PANTHER" id="PTHR33164:SF106">
    <property type="entry name" value="TRANSCRIPTIONAL REGULATORY PROTEIN"/>
    <property type="match status" value="1"/>
</dbReference>